<dbReference type="Proteomes" id="UP001529510">
    <property type="component" value="Unassembled WGS sequence"/>
</dbReference>
<comment type="caution">
    <text evidence="1">The sequence shown here is derived from an EMBL/GenBank/DDBJ whole genome shotgun (WGS) entry which is preliminary data.</text>
</comment>
<feature type="non-terminal residue" evidence="1">
    <location>
        <position position="1"/>
    </location>
</feature>
<sequence length="53" mass="5488">IGLNGTISVHALEGPKTGILPTLKSAKSPESYTVLDVDQNAYLFVGGMLGSVK</sequence>
<gene>
    <name evidence="1" type="ORF">M9458_039429</name>
</gene>
<accession>A0ABD0NQY9</accession>
<name>A0ABD0NQY9_CIRMR</name>
<feature type="non-terminal residue" evidence="1">
    <location>
        <position position="53"/>
    </location>
</feature>
<protein>
    <submittedName>
        <fullName evidence="1">Uncharacterized protein</fullName>
    </submittedName>
</protein>
<proteinExistence type="predicted"/>
<dbReference type="EMBL" id="JAMKFB020000020">
    <property type="protein sequence ID" value="KAL0163676.1"/>
    <property type="molecule type" value="Genomic_DNA"/>
</dbReference>
<dbReference type="AlphaFoldDB" id="A0ABD0NQY9"/>
<keyword evidence="2" id="KW-1185">Reference proteome</keyword>
<evidence type="ECO:0000313" key="1">
    <source>
        <dbReference type="EMBL" id="KAL0163676.1"/>
    </source>
</evidence>
<evidence type="ECO:0000313" key="2">
    <source>
        <dbReference type="Proteomes" id="UP001529510"/>
    </source>
</evidence>
<reference evidence="1 2" key="1">
    <citation type="submission" date="2024-05" db="EMBL/GenBank/DDBJ databases">
        <title>Genome sequencing and assembly of Indian major carp, Cirrhinus mrigala (Hamilton, 1822).</title>
        <authorList>
            <person name="Mohindra V."/>
            <person name="Chowdhury L.M."/>
            <person name="Lal K."/>
            <person name="Jena J.K."/>
        </authorList>
    </citation>
    <scope>NUCLEOTIDE SEQUENCE [LARGE SCALE GENOMIC DNA]</scope>
    <source>
        <strain evidence="1">CM1030</strain>
        <tissue evidence="1">Blood</tissue>
    </source>
</reference>
<organism evidence="1 2">
    <name type="scientific">Cirrhinus mrigala</name>
    <name type="common">Mrigala</name>
    <dbReference type="NCBI Taxonomy" id="683832"/>
    <lineage>
        <taxon>Eukaryota</taxon>
        <taxon>Metazoa</taxon>
        <taxon>Chordata</taxon>
        <taxon>Craniata</taxon>
        <taxon>Vertebrata</taxon>
        <taxon>Euteleostomi</taxon>
        <taxon>Actinopterygii</taxon>
        <taxon>Neopterygii</taxon>
        <taxon>Teleostei</taxon>
        <taxon>Ostariophysi</taxon>
        <taxon>Cypriniformes</taxon>
        <taxon>Cyprinidae</taxon>
        <taxon>Labeoninae</taxon>
        <taxon>Labeonini</taxon>
        <taxon>Cirrhinus</taxon>
    </lineage>
</organism>